<comment type="caution">
    <text evidence="1">The sequence shown here is derived from an EMBL/GenBank/DDBJ whole genome shotgun (WGS) entry which is preliminary data.</text>
</comment>
<dbReference type="Proteomes" id="UP001431783">
    <property type="component" value="Unassembled WGS sequence"/>
</dbReference>
<sequence length="124" mass="14753">MRDNKDQKIKYLRDRLDVLLILSRYQKKFVNEYKKAKREYDVAIIKSKQDHYAEMIKQSSNQSKTVWKIVKNLRDQSSDKKSVTLPSGNIQNIVNKLNTLFVDASSKLTKKITKNKMWHQYEKS</sequence>
<name>A0AAW1V1S0_9CUCU</name>
<evidence type="ECO:0000313" key="1">
    <source>
        <dbReference type="EMBL" id="KAK9887415.1"/>
    </source>
</evidence>
<reference evidence="1 2" key="1">
    <citation type="submission" date="2023-03" db="EMBL/GenBank/DDBJ databases">
        <title>Genome insight into feeding habits of ladybird beetles.</title>
        <authorList>
            <person name="Li H.-S."/>
            <person name="Huang Y.-H."/>
            <person name="Pang H."/>
        </authorList>
    </citation>
    <scope>NUCLEOTIDE SEQUENCE [LARGE SCALE GENOMIC DNA]</scope>
    <source>
        <strain evidence="1">SYSU_2023b</strain>
        <tissue evidence="1">Whole body</tissue>
    </source>
</reference>
<gene>
    <name evidence="1" type="ORF">WA026_022352</name>
</gene>
<dbReference type="EMBL" id="JARQZJ010000109">
    <property type="protein sequence ID" value="KAK9887415.1"/>
    <property type="molecule type" value="Genomic_DNA"/>
</dbReference>
<protein>
    <submittedName>
        <fullName evidence="1">Uncharacterized protein</fullName>
    </submittedName>
</protein>
<proteinExistence type="predicted"/>
<accession>A0AAW1V1S0</accession>
<organism evidence="1 2">
    <name type="scientific">Henosepilachna vigintioctopunctata</name>
    <dbReference type="NCBI Taxonomy" id="420089"/>
    <lineage>
        <taxon>Eukaryota</taxon>
        <taxon>Metazoa</taxon>
        <taxon>Ecdysozoa</taxon>
        <taxon>Arthropoda</taxon>
        <taxon>Hexapoda</taxon>
        <taxon>Insecta</taxon>
        <taxon>Pterygota</taxon>
        <taxon>Neoptera</taxon>
        <taxon>Endopterygota</taxon>
        <taxon>Coleoptera</taxon>
        <taxon>Polyphaga</taxon>
        <taxon>Cucujiformia</taxon>
        <taxon>Coccinelloidea</taxon>
        <taxon>Coccinellidae</taxon>
        <taxon>Epilachninae</taxon>
        <taxon>Epilachnini</taxon>
        <taxon>Henosepilachna</taxon>
    </lineage>
</organism>
<dbReference type="AlphaFoldDB" id="A0AAW1V1S0"/>
<evidence type="ECO:0000313" key="2">
    <source>
        <dbReference type="Proteomes" id="UP001431783"/>
    </source>
</evidence>
<keyword evidence="2" id="KW-1185">Reference proteome</keyword>